<accession>A0A2N7QFY4</accession>
<dbReference type="InterPro" id="IPR004843">
    <property type="entry name" value="Calcineurin-like_PHP"/>
</dbReference>
<dbReference type="AlphaFoldDB" id="A0A2N7QFY4"/>
<dbReference type="Proteomes" id="UP000235619">
    <property type="component" value="Unassembled WGS sequence"/>
</dbReference>
<sequence length="188" mass="21829">MTEEHAFGTTGKCRIFAIGDIHGCLWSLEKLLNVLPANWGSDLIIFLGDYIDRGPDPKGVIERVLELKELYGEKIITLKGNHEWMFERFLKGIDIDIFLYNGGGTTLKSYYKNGKLIIPEDHLEFLRGLKLYYETEEYIFVHAGLRPGKKLEEQVEEDLLWIRDSFYFSEYKFPKTVVFGHTPFSIPL</sequence>
<dbReference type="Gene3D" id="3.60.21.10">
    <property type="match status" value="1"/>
</dbReference>
<dbReference type="GO" id="GO:0005737">
    <property type="term" value="C:cytoplasm"/>
    <property type="evidence" value="ECO:0007669"/>
    <property type="project" value="TreeGrafter"/>
</dbReference>
<dbReference type="InterPro" id="IPR050126">
    <property type="entry name" value="Ap4A_hydrolase"/>
</dbReference>
<dbReference type="GO" id="GO:0008803">
    <property type="term" value="F:bis(5'-nucleosyl)-tetraphosphatase (symmetrical) activity"/>
    <property type="evidence" value="ECO:0007669"/>
    <property type="project" value="TreeGrafter"/>
</dbReference>
<comment type="caution">
    <text evidence="2">The sequence shown here is derived from an EMBL/GenBank/DDBJ whole genome shotgun (WGS) entry which is preliminary data.</text>
</comment>
<evidence type="ECO:0000259" key="1">
    <source>
        <dbReference type="Pfam" id="PF00149"/>
    </source>
</evidence>
<dbReference type="PANTHER" id="PTHR42850:SF4">
    <property type="entry name" value="ZINC-DEPENDENT ENDOPOLYPHOSPHATASE"/>
    <property type="match status" value="1"/>
</dbReference>
<dbReference type="SUPFAM" id="SSF56300">
    <property type="entry name" value="Metallo-dependent phosphatases"/>
    <property type="match status" value="1"/>
</dbReference>
<reference evidence="2 3" key="1">
    <citation type="submission" date="2018-01" db="EMBL/GenBank/DDBJ databases">
        <title>Metagenomic assembled genomes from two thermal pools in the Uzon Caldera, Kamchatka, Russia.</title>
        <authorList>
            <person name="Wilkins L."/>
            <person name="Ettinger C."/>
        </authorList>
    </citation>
    <scope>NUCLEOTIDE SEQUENCE [LARGE SCALE GENOMIC DNA]</scope>
    <source>
        <strain evidence="2">ARK-04</strain>
    </source>
</reference>
<dbReference type="EMBL" id="PNJD01000107">
    <property type="protein sequence ID" value="PMP97899.1"/>
    <property type="molecule type" value="Genomic_DNA"/>
</dbReference>
<evidence type="ECO:0000313" key="2">
    <source>
        <dbReference type="EMBL" id="PMP97899.1"/>
    </source>
</evidence>
<organism evidence="2 3">
    <name type="scientific">Thermodesulfobacterium geofontis</name>
    <dbReference type="NCBI Taxonomy" id="1295609"/>
    <lineage>
        <taxon>Bacteria</taxon>
        <taxon>Pseudomonadati</taxon>
        <taxon>Thermodesulfobacteriota</taxon>
        <taxon>Thermodesulfobacteria</taxon>
        <taxon>Thermodesulfobacteriales</taxon>
        <taxon>Thermodesulfobacteriaceae</taxon>
        <taxon>Thermodesulfobacterium</taxon>
    </lineage>
</organism>
<name>A0A2N7QFY4_9BACT</name>
<dbReference type="GO" id="GO:0016791">
    <property type="term" value="F:phosphatase activity"/>
    <property type="evidence" value="ECO:0007669"/>
    <property type="project" value="TreeGrafter"/>
</dbReference>
<gene>
    <name evidence="2" type="ORF">C0169_01685</name>
</gene>
<dbReference type="PANTHER" id="PTHR42850">
    <property type="entry name" value="METALLOPHOSPHOESTERASE"/>
    <property type="match status" value="1"/>
</dbReference>
<dbReference type="CDD" id="cd00144">
    <property type="entry name" value="MPP_PPP_family"/>
    <property type="match status" value="1"/>
</dbReference>
<feature type="non-terminal residue" evidence="2">
    <location>
        <position position="188"/>
    </location>
</feature>
<protein>
    <submittedName>
        <fullName evidence="2">Serine/threonine protein phosphatase</fullName>
    </submittedName>
</protein>
<dbReference type="Pfam" id="PF00149">
    <property type="entry name" value="Metallophos"/>
    <property type="match status" value="1"/>
</dbReference>
<feature type="domain" description="Calcineurin-like phosphoesterase" evidence="1">
    <location>
        <begin position="14"/>
        <end position="185"/>
    </location>
</feature>
<dbReference type="GO" id="GO:0110154">
    <property type="term" value="P:RNA decapping"/>
    <property type="evidence" value="ECO:0007669"/>
    <property type="project" value="TreeGrafter"/>
</dbReference>
<evidence type="ECO:0000313" key="3">
    <source>
        <dbReference type="Proteomes" id="UP000235619"/>
    </source>
</evidence>
<proteinExistence type="predicted"/>
<dbReference type="InterPro" id="IPR029052">
    <property type="entry name" value="Metallo-depent_PP-like"/>
</dbReference>